<feature type="region of interest" description="Disordered" evidence="7">
    <location>
        <begin position="34"/>
        <end position="54"/>
    </location>
</feature>
<dbReference type="InterPro" id="IPR002259">
    <property type="entry name" value="Eqnu_transpt"/>
</dbReference>
<dbReference type="GO" id="GO:0005337">
    <property type="term" value="F:nucleoside transmembrane transporter activity"/>
    <property type="evidence" value="ECO:0007669"/>
    <property type="project" value="InterPro"/>
</dbReference>
<evidence type="ECO:0000256" key="6">
    <source>
        <dbReference type="ARBA" id="ARBA00023136"/>
    </source>
</evidence>
<keyword evidence="5 8" id="KW-1133">Transmembrane helix</keyword>
<feature type="transmembrane region" description="Helical" evidence="8">
    <location>
        <begin position="152"/>
        <end position="171"/>
    </location>
</feature>
<dbReference type="OrthoDB" id="1856718at2759"/>
<dbReference type="EMBL" id="HG994587">
    <property type="protein sequence ID" value="CAF3014348.1"/>
    <property type="molecule type" value="Genomic_DNA"/>
</dbReference>
<evidence type="ECO:0000256" key="2">
    <source>
        <dbReference type="ARBA" id="ARBA00007965"/>
    </source>
</evidence>
<comment type="similarity">
    <text evidence="2">Belongs to the SLC29A/ENT transporter (TC 2.A.57) family.</text>
</comment>
<keyword evidence="3" id="KW-0813">Transport</keyword>
<keyword evidence="6 8" id="KW-0472">Membrane</keyword>
<feature type="transmembrane region" description="Helical" evidence="8">
    <location>
        <begin position="232"/>
        <end position="252"/>
    </location>
</feature>
<dbReference type="PANTHER" id="PTHR10332">
    <property type="entry name" value="EQUILIBRATIVE NUCLEOSIDE TRANSPORTER"/>
    <property type="match status" value="1"/>
</dbReference>
<evidence type="ECO:0000256" key="1">
    <source>
        <dbReference type="ARBA" id="ARBA00004141"/>
    </source>
</evidence>
<protein>
    <submittedName>
        <fullName evidence="9">SLC29A1_2_3</fullName>
    </submittedName>
</protein>
<evidence type="ECO:0000256" key="8">
    <source>
        <dbReference type="SAM" id="Phobius"/>
    </source>
</evidence>
<evidence type="ECO:0000256" key="5">
    <source>
        <dbReference type="ARBA" id="ARBA00022989"/>
    </source>
</evidence>
<comment type="subcellular location">
    <subcellularLocation>
        <location evidence="1">Membrane</location>
        <topology evidence="1">Multi-pass membrane protein</topology>
    </subcellularLocation>
</comment>
<name>A0A7R8HDN3_LEPSM</name>
<dbReference type="GO" id="GO:0005886">
    <property type="term" value="C:plasma membrane"/>
    <property type="evidence" value="ECO:0007669"/>
    <property type="project" value="TreeGrafter"/>
</dbReference>
<keyword evidence="4 8" id="KW-0812">Transmembrane</keyword>
<evidence type="ECO:0000256" key="3">
    <source>
        <dbReference type="ARBA" id="ARBA00022448"/>
    </source>
</evidence>
<dbReference type="PANTHER" id="PTHR10332:SF80">
    <property type="entry name" value="EQUILIBRATIVE NUCLEOSIDE TRANSPORTER 2, ISOFORM A"/>
    <property type="match status" value="1"/>
</dbReference>
<proteinExistence type="inferred from homology"/>
<keyword evidence="10" id="KW-1185">Reference proteome</keyword>
<organism evidence="9 10">
    <name type="scientific">Lepeophtheirus salmonis</name>
    <name type="common">Salmon louse</name>
    <name type="synonym">Caligus salmonis</name>
    <dbReference type="NCBI Taxonomy" id="72036"/>
    <lineage>
        <taxon>Eukaryota</taxon>
        <taxon>Metazoa</taxon>
        <taxon>Ecdysozoa</taxon>
        <taxon>Arthropoda</taxon>
        <taxon>Crustacea</taxon>
        <taxon>Multicrustacea</taxon>
        <taxon>Hexanauplia</taxon>
        <taxon>Copepoda</taxon>
        <taxon>Siphonostomatoida</taxon>
        <taxon>Caligidae</taxon>
        <taxon>Lepeophtheirus</taxon>
    </lineage>
</organism>
<dbReference type="Proteomes" id="UP000675881">
    <property type="component" value="Chromosome 8"/>
</dbReference>
<accession>A0A7R8HDN3</accession>
<feature type="compositionally biased region" description="Low complexity" evidence="7">
    <location>
        <begin position="34"/>
        <end position="44"/>
    </location>
</feature>
<gene>
    <name evidence="9" type="ORF">LSAA_13655</name>
</gene>
<sequence length="265" mass="30918">MYRYYPGTRNRQPTLSPLVEEQFAPLASMEDISLSNTTPLSSPSITPPPSTLPLSHKKRVLEDIPEEKIERRYSRRFPRVKPEEREEESTIIVQTLPRIQHPTPVHQILPYSFIQPRRERVRDLKRYCYAPLSDSPGVDLQIETPPEDRLSLIYLTLILHGIGTQMSWNMFVTAKEYFVTYKLGKDYTNLNDESPYAMQFLQYFGYAAQVPNLILNWINIFLNWGENLTMRIVWTVLIEVIVFVITIVLAMVDSSNWPGLFFFSI</sequence>
<evidence type="ECO:0000256" key="4">
    <source>
        <dbReference type="ARBA" id="ARBA00022692"/>
    </source>
</evidence>
<evidence type="ECO:0000313" key="10">
    <source>
        <dbReference type="Proteomes" id="UP000675881"/>
    </source>
</evidence>
<evidence type="ECO:0000313" key="9">
    <source>
        <dbReference type="EMBL" id="CAF3014348.1"/>
    </source>
</evidence>
<feature type="transmembrane region" description="Helical" evidence="8">
    <location>
        <begin position="200"/>
        <end position="220"/>
    </location>
</feature>
<reference evidence="9" key="1">
    <citation type="submission" date="2021-02" db="EMBL/GenBank/DDBJ databases">
        <authorList>
            <person name="Bekaert M."/>
        </authorList>
    </citation>
    <scope>NUCLEOTIDE SEQUENCE</scope>
    <source>
        <strain evidence="9">IoA-00</strain>
    </source>
</reference>
<evidence type="ECO:0000256" key="7">
    <source>
        <dbReference type="SAM" id="MobiDB-lite"/>
    </source>
</evidence>
<dbReference type="AlphaFoldDB" id="A0A7R8HDN3"/>